<dbReference type="InterPro" id="IPR027417">
    <property type="entry name" value="P-loop_NTPase"/>
</dbReference>
<dbReference type="PROSITE" id="PS00211">
    <property type="entry name" value="ABC_TRANSPORTER_1"/>
    <property type="match status" value="1"/>
</dbReference>
<keyword evidence="3" id="KW-0547">Nucleotide-binding</keyword>
<dbReference type="InterPro" id="IPR003439">
    <property type="entry name" value="ABC_transporter-like_ATP-bd"/>
</dbReference>
<accession>A0A8J7W3G9</accession>
<protein>
    <submittedName>
        <fullName evidence="6">ABC transporter ATP-binding protein</fullName>
    </submittedName>
</protein>
<evidence type="ECO:0000256" key="2">
    <source>
        <dbReference type="ARBA" id="ARBA00022448"/>
    </source>
</evidence>
<dbReference type="Gene3D" id="3.40.50.300">
    <property type="entry name" value="P-loop containing nucleotide triphosphate hydrolases"/>
    <property type="match status" value="1"/>
</dbReference>
<name>A0A8J7W3G9_9FIRM</name>
<feature type="domain" description="ABC transporter" evidence="5">
    <location>
        <begin position="2"/>
        <end position="231"/>
    </location>
</feature>
<dbReference type="GO" id="GO:0005524">
    <property type="term" value="F:ATP binding"/>
    <property type="evidence" value="ECO:0007669"/>
    <property type="project" value="UniProtKB-KW"/>
</dbReference>
<dbReference type="PANTHER" id="PTHR43335">
    <property type="entry name" value="ABC TRANSPORTER, ATP-BINDING PROTEIN"/>
    <property type="match status" value="1"/>
</dbReference>
<comment type="similarity">
    <text evidence="1">Belongs to the ABC transporter superfamily.</text>
</comment>
<keyword evidence="7" id="KW-1185">Reference proteome</keyword>
<dbReference type="PANTHER" id="PTHR43335:SF4">
    <property type="entry name" value="ABC TRANSPORTER, ATP-BINDING PROTEIN"/>
    <property type="match status" value="1"/>
</dbReference>
<dbReference type="Proteomes" id="UP000675664">
    <property type="component" value="Unassembled WGS sequence"/>
</dbReference>
<evidence type="ECO:0000313" key="6">
    <source>
        <dbReference type="EMBL" id="MBR0598473.1"/>
    </source>
</evidence>
<dbReference type="AlphaFoldDB" id="A0A8J7W3G9"/>
<evidence type="ECO:0000256" key="1">
    <source>
        <dbReference type="ARBA" id="ARBA00005417"/>
    </source>
</evidence>
<comment type="caution">
    <text evidence="6">The sequence shown here is derived from an EMBL/GenBank/DDBJ whole genome shotgun (WGS) entry which is preliminary data.</text>
</comment>
<dbReference type="RefSeq" id="WP_227018598.1">
    <property type="nucleotide sequence ID" value="NZ_JAGSND010000007.1"/>
</dbReference>
<organism evidence="6 7">
    <name type="scientific">Sinanaerobacter chloroacetimidivorans</name>
    <dbReference type="NCBI Taxonomy" id="2818044"/>
    <lineage>
        <taxon>Bacteria</taxon>
        <taxon>Bacillati</taxon>
        <taxon>Bacillota</taxon>
        <taxon>Clostridia</taxon>
        <taxon>Peptostreptococcales</taxon>
        <taxon>Anaerovoracaceae</taxon>
        <taxon>Sinanaerobacter</taxon>
    </lineage>
</organism>
<dbReference type="SMART" id="SM00382">
    <property type="entry name" value="AAA"/>
    <property type="match status" value="1"/>
</dbReference>
<reference evidence="6" key="2">
    <citation type="submission" date="2021-04" db="EMBL/GenBank/DDBJ databases">
        <authorList>
            <person name="Liu J."/>
        </authorList>
    </citation>
    <scope>NUCLEOTIDE SEQUENCE</scope>
    <source>
        <strain evidence="6">BAD-6</strain>
    </source>
</reference>
<keyword evidence="2" id="KW-0813">Transport</keyword>
<keyword evidence="4 6" id="KW-0067">ATP-binding</keyword>
<evidence type="ECO:0000313" key="7">
    <source>
        <dbReference type="Proteomes" id="UP000675664"/>
    </source>
</evidence>
<sequence>MLVTENLGKKYDDFTAVENLSLEVKEGSIFGFLGHNGAGKTTTISMLTTLILPTSGKAYIGGCDVVKDNLKVRNMLGYLPENVSLYGDLTAVENLRFFGRLSGIRDIEPRIEEILELLDFTEWKNKKIKTYSKGMRQRIGIAQAILHKPKILFLDEPTSGLDPQGTKAMRDILSKLNTEWGTTIFMNTHLLSEVTKLCTDIGIISNGRLLAADSLKNIEKEFPGEKSLEEIYFKIEGAKK</sequence>
<dbReference type="InterPro" id="IPR017871">
    <property type="entry name" value="ABC_transporter-like_CS"/>
</dbReference>
<reference evidence="6" key="1">
    <citation type="submission" date="2021-04" db="EMBL/GenBank/DDBJ databases">
        <title>Sinoanaerobacter chloroacetimidivorans sp. nov., an obligate anaerobic bacterium isolated from anaerobic sludge.</title>
        <authorList>
            <person name="Bao Y."/>
        </authorList>
    </citation>
    <scope>NUCLEOTIDE SEQUENCE</scope>
    <source>
        <strain evidence="6">BAD-6</strain>
    </source>
</reference>
<dbReference type="PROSITE" id="PS50893">
    <property type="entry name" value="ABC_TRANSPORTER_2"/>
    <property type="match status" value="1"/>
</dbReference>
<evidence type="ECO:0000256" key="3">
    <source>
        <dbReference type="ARBA" id="ARBA00022741"/>
    </source>
</evidence>
<dbReference type="SUPFAM" id="SSF52540">
    <property type="entry name" value="P-loop containing nucleoside triphosphate hydrolases"/>
    <property type="match status" value="1"/>
</dbReference>
<dbReference type="InterPro" id="IPR003593">
    <property type="entry name" value="AAA+_ATPase"/>
</dbReference>
<proteinExistence type="inferred from homology"/>
<gene>
    <name evidence="6" type="ORF">KCX82_11340</name>
</gene>
<dbReference type="EMBL" id="JAGSND010000007">
    <property type="protein sequence ID" value="MBR0598473.1"/>
    <property type="molecule type" value="Genomic_DNA"/>
</dbReference>
<evidence type="ECO:0000259" key="5">
    <source>
        <dbReference type="PROSITE" id="PS50893"/>
    </source>
</evidence>
<dbReference type="Pfam" id="PF00005">
    <property type="entry name" value="ABC_tran"/>
    <property type="match status" value="1"/>
</dbReference>
<evidence type="ECO:0000256" key="4">
    <source>
        <dbReference type="ARBA" id="ARBA00022840"/>
    </source>
</evidence>
<dbReference type="GO" id="GO:0016887">
    <property type="term" value="F:ATP hydrolysis activity"/>
    <property type="evidence" value="ECO:0007669"/>
    <property type="project" value="InterPro"/>
</dbReference>